<dbReference type="GO" id="GO:0016020">
    <property type="term" value="C:membrane"/>
    <property type="evidence" value="ECO:0007669"/>
    <property type="project" value="UniProtKB-SubCell"/>
</dbReference>
<evidence type="ECO:0000256" key="1">
    <source>
        <dbReference type="ARBA" id="ARBA00004141"/>
    </source>
</evidence>
<feature type="transmembrane region" description="Helical" evidence="7">
    <location>
        <begin position="52"/>
        <end position="76"/>
    </location>
</feature>
<evidence type="ECO:0000256" key="5">
    <source>
        <dbReference type="ARBA" id="ARBA00038359"/>
    </source>
</evidence>
<dbReference type="InterPro" id="IPR049326">
    <property type="entry name" value="Rhodopsin_dom_fungi"/>
</dbReference>
<evidence type="ECO:0000256" key="7">
    <source>
        <dbReference type="SAM" id="Phobius"/>
    </source>
</evidence>
<feature type="domain" description="Rhodopsin" evidence="8">
    <location>
        <begin position="94"/>
        <end position="207"/>
    </location>
</feature>
<dbReference type="EMBL" id="PXOG01000183">
    <property type="protein sequence ID" value="RGP69397.1"/>
    <property type="molecule type" value="Genomic_DNA"/>
</dbReference>
<name>A0A395SB51_9HYPO</name>
<feature type="transmembrane region" description="Helical" evidence="7">
    <location>
        <begin position="18"/>
        <end position="40"/>
    </location>
</feature>
<feature type="compositionally biased region" description="Polar residues" evidence="6">
    <location>
        <begin position="216"/>
        <end position="229"/>
    </location>
</feature>
<dbReference type="OrthoDB" id="10017208at2759"/>
<evidence type="ECO:0000313" key="10">
    <source>
        <dbReference type="Proteomes" id="UP000266234"/>
    </source>
</evidence>
<keyword evidence="3 7" id="KW-1133">Transmembrane helix</keyword>
<feature type="region of interest" description="Disordered" evidence="6">
    <location>
        <begin position="212"/>
        <end position="233"/>
    </location>
</feature>
<accession>A0A395SB51</accession>
<evidence type="ECO:0000256" key="6">
    <source>
        <dbReference type="SAM" id="MobiDB-lite"/>
    </source>
</evidence>
<evidence type="ECO:0000256" key="4">
    <source>
        <dbReference type="ARBA" id="ARBA00023136"/>
    </source>
</evidence>
<dbReference type="STRING" id="694270.A0A395SB51"/>
<keyword evidence="2 7" id="KW-0812">Transmembrane</keyword>
<evidence type="ECO:0000313" key="9">
    <source>
        <dbReference type="EMBL" id="RGP69397.1"/>
    </source>
</evidence>
<dbReference type="AlphaFoldDB" id="A0A395SB51"/>
<comment type="caution">
    <text evidence="9">The sequence shown here is derived from an EMBL/GenBank/DDBJ whole genome shotgun (WGS) entry which is preliminary data.</text>
</comment>
<dbReference type="InterPro" id="IPR052337">
    <property type="entry name" value="SAT4-like"/>
</dbReference>
<proteinExistence type="inferred from homology"/>
<feature type="domain" description="Rhodopsin" evidence="8">
    <location>
        <begin position="36"/>
        <end position="88"/>
    </location>
</feature>
<evidence type="ECO:0000256" key="2">
    <source>
        <dbReference type="ARBA" id="ARBA00022692"/>
    </source>
</evidence>
<feature type="transmembrane region" description="Helical" evidence="7">
    <location>
        <begin position="145"/>
        <end position="167"/>
    </location>
</feature>
<feature type="compositionally biased region" description="Basic and acidic residues" evidence="6">
    <location>
        <begin position="267"/>
        <end position="276"/>
    </location>
</feature>
<keyword evidence="10" id="KW-1185">Reference proteome</keyword>
<comment type="similarity">
    <text evidence="5">Belongs to the SAT4 family.</text>
</comment>
<gene>
    <name evidence="9" type="ORF">FLONG3_7793</name>
</gene>
<protein>
    <recommendedName>
        <fullName evidence="8">Rhodopsin domain-containing protein</fullName>
    </recommendedName>
</protein>
<feature type="transmembrane region" description="Helical" evidence="7">
    <location>
        <begin position="110"/>
        <end position="133"/>
    </location>
</feature>
<comment type="subcellular location">
    <subcellularLocation>
        <location evidence="1">Membrane</location>
        <topology evidence="1">Multi-pass membrane protein</topology>
    </subcellularLocation>
</comment>
<dbReference type="Proteomes" id="UP000266234">
    <property type="component" value="Unassembled WGS sequence"/>
</dbReference>
<evidence type="ECO:0000259" key="8">
    <source>
        <dbReference type="Pfam" id="PF20684"/>
    </source>
</evidence>
<evidence type="ECO:0000256" key="3">
    <source>
        <dbReference type="ARBA" id="ARBA00022989"/>
    </source>
</evidence>
<dbReference type="PANTHER" id="PTHR33048:SF47">
    <property type="entry name" value="INTEGRAL MEMBRANE PROTEIN-RELATED"/>
    <property type="match status" value="1"/>
</dbReference>
<feature type="region of interest" description="Disordered" evidence="6">
    <location>
        <begin position="245"/>
        <end position="283"/>
    </location>
</feature>
<organism evidence="9 10">
    <name type="scientific">Fusarium longipes</name>
    <dbReference type="NCBI Taxonomy" id="694270"/>
    <lineage>
        <taxon>Eukaryota</taxon>
        <taxon>Fungi</taxon>
        <taxon>Dikarya</taxon>
        <taxon>Ascomycota</taxon>
        <taxon>Pezizomycotina</taxon>
        <taxon>Sordariomycetes</taxon>
        <taxon>Hypocreomycetidae</taxon>
        <taxon>Hypocreales</taxon>
        <taxon>Nectriaceae</taxon>
        <taxon>Fusarium</taxon>
    </lineage>
</organism>
<dbReference type="PANTHER" id="PTHR33048">
    <property type="entry name" value="PTH11-LIKE INTEGRAL MEMBRANE PROTEIN (AFU_ORTHOLOGUE AFUA_5G11245)"/>
    <property type="match status" value="1"/>
</dbReference>
<reference evidence="9 10" key="1">
    <citation type="journal article" date="2018" name="PLoS Pathog.">
        <title>Evolution of structural diversity of trichothecenes, a family of toxins produced by plant pathogenic and entomopathogenic fungi.</title>
        <authorList>
            <person name="Proctor R.H."/>
            <person name="McCormick S.P."/>
            <person name="Kim H.S."/>
            <person name="Cardoza R.E."/>
            <person name="Stanley A.M."/>
            <person name="Lindo L."/>
            <person name="Kelly A."/>
            <person name="Brown D.W."/>
            <person name="Lee T."/>
            <person name="Vaughan M.M."/>
            <person name="Alexander N.J."/>
            <person name="Busman M."/>
            <person name="Gutierrez S."/>
        </authorList>
    </citation>
    <scope>NUCLEOTIDE SEQUENCE [LARGE SCALE GENOMIC DNA]</scope>
    <source>
        <strain evidence="9 10">NRRL 20695</strain>
    </source>
</reference>
<sequence length="283" mass="31862">MNITAEQAERSHESKSDLMLGVSVMLMVLGSVLVGLRLWCRRLIRATGRDDIAAVLAWAFMIACGTSVASMTGYGLGRHDWTLAPDQLILYGRAFWDPRIKGKCFQHQTLMWYINGILHIFIDLAIIVMPLPIVWKLQLPLSQKLLLSGIFGLGFFTIAISIFRLQWLTPQRDITWWNVTAASWSLAELVSAIACSCLPTFKPLVSKAKRFAPSHGTRSGTSRLQNPSKADSDKTFNMMIEDAPYGSRPPMPNSVHSFGTETRITSWKHDQASKEWKTKHRSR</sequence>
<dbReference type="Pfam" id="PF20684">
    <property type="entry name" value="Fung_rhodopsin"/>
    <property type="match status" value="2"/>
</dbReference>
<keyword evidence="4 7" id="KW-0472">Membrane</keyword>
<feature type="compositionally biased region" description="Polar residues" evidence="6">
    <location>
        <begin position="254"/>
        <end position="265"/>
    </location>
</feature>